<name>A0AAW2YXJ7_9EUKA</name>
<comment type="subcellular location">
    <subcellularLocation>
        <location evidence="2 12">Endoplasmic reticulum membrane</location>
    </subcellularLocation>
</comment>
<dbReference type="Pfam" id="PF00067">
    <property type="entry name" value="p450"/>
    <property type="match status" value="2"/>
</dbReference>
<keyword evidence="15" id="KW-1133">Transmembrane helix</keyword>
<dbReference type="PANTHER" id="PTHR24304:SF4">
    <property type="entry name" value="CYTOCHROME P450"/>
    <property type="match status" value="1"/>
</dbReference>
<feature type="binding site" description="axial binding residue" evidence="13">
    <location>
        <position position="420"/>
    </location>
    <ligand>
        <name>heme</name>
        <dbReference type="ChEBI" id="CHEBI:30413"/>
    </ligand>
    <ligandPart>
        <name>Fe</name>
        <dbReference type="ChEBI" id="CHEBI:18248"/>
    </ligandPart>
</feature>
<evidence type="ECO:0000256" key="9">
    <source>
        <dbReference type="ARBA" id="ARBA00023004"/>
    </source>
</evidence>
<organism evidence="16 17">
    <name type="scientific">Acrasis kona</name>
    <dbReference type="NCBI Taxonomy" id="1008807"/>
    <lineage>
        <taxon>Eukaryota</taxon>
        <taxon>Discoba</taxon>
        <taxon>Heterolobosea</taxon>
        <taxon>Tetramitia</taxon>
        <taxon>Eutetramitia</taxon>
        <taxon>Acrasidae</taxon>
        <taxon>Acrasis</taxon>
    </lineage>
</organism>
<evidence type="ECO:0000256" key="6">
    <source>
        <dbReference type="ARBA" id="ARBA00022723"/>
    </source>
</evidence>
<feature type="transmembrane region" description="Helical" evidence="15">
    <location>
        <begin position="6"/>
        <end position="23"/>
    </location>
</feature>
<evidence type="ECO:0000313" key="17">
    <source>
        <dbReference type="Proteomes" id="UP001431209"/>
    </source>
</evidence>
<keyword evidence="11 12" id="KW-0472">Membrane</keyword>
<dbReference type="SUPFAM" id="SSF48264">
    <property type="entry name" value="Cytochrome P450"/>
    <property type="match status" value="1"/>
</dbReference>
<dbReference type="Proteomes" id="UP001431209">
    <property type="component" value="Unassembled WGS sequence"/>
</dbReference>
<reference evidence="16 17" key="1">
    <citation type="submission" date="2024-03" db="EMBL/GenBank/DDBJ databases">
        <title>The Acrasis kona genome and developmental transcriptomes reveal deep origins of eukaryotic multicellular pathways.</title>
        <authorList>
            <person name="Sheikh S."/>
            <person name="Fu C.-J."/>
            <person name="Brown M.W."/>
            <person name="Baldauf S.L."/>
        </authorList>
    </citation>
    <scope>NUCLEOTIDE SEQUENCE [LARGE SCALE GENOMIC DNA]</scope>
    <source>
        <strain evidence="16 17">ATCC MYA-3509</strain>
    </source>
</reference>
<evidence type="ECO:0000256" key="7">
    <source>
        <dbReference type="ARBA" id="ARBA00022824"/>
    </source>
</evidence>
<comment type="caution">
    <text evidence="16">The sequence shown here is derived from an EMBL/GenBank/DDBJ whole genome shotgun (WGS) entry which is preliminary data.</text>
</comment>
<dbReference type="GO" id="GO:0020037">
    <property type="term" value="F:heme binding"/>
    <property type="evidence" value="ECO:0007669"/>
    <property type="project" value="InterPro"/>
</dbReference>
<dbReference type="GO" id="GO:0006629">
    <property type="term" value="P:lipid metabolic process"/>
    <property type="evidence" value="ECO:0007669"/>
    <property type="project" value="UniProtKB-KW"/>
</dbReference>
<evidence type="ECO:0000313" key="16">
    <source>
        <dbReference type="EMBL" id="KAL0481431.1"/>
    </source>
</evidence>
<keyword evidence="8" id="KW-0560">Oxidoreductase</keyword>
<evidence type="ECO:0000256" key="2">
    <source>
        <dbReference type="ARBA" id="ARBA00004586"/>
    </source>
</evidence>
<dbReference type="InterPro" id="IPR050529">
    <property type="entry name" value="CYP450_sterol_14alpha_dmase"/>
</dbReference>
<dbReference type="GO" id="GO:0005506">
    <property type="term" value="F:iron ion binding"/>
    <property type="evidence" value="ECO:0007669"/>
    <property type="project" value="InterPro"/>
</dbReference>
<comment type="pathway">
    <text evidence="3">Lipid metabolism; bile acid biosynthesis.</text>
</comment>
<dbReference type="GO" id="GO:0042632">
    <property type="term" value="P:cholesterol homeostasis"/>
    <property type="evidence" value="ECO:0007669"/>
    <property type="project" value="TreeGrafter"/>
</dbReference>
<keyword evidence="17" id="KW-1185">Reference proteome</keyword>
<evidence type="ECO:0000256" key="15">
    <source>
        <dbReference type="SAM" id="Phobius"/>
    </source>
</evidence>
<proteinExistence type="inferred from homology"/>
<keyword evidence="15" id="KW-0812">Transmembrane</keyword>
<comment type="similarity">
    <text evidence="4 12">Belongs to the cytochrome P450 family.</text>
</comment>
<accession>A0AAW2YXJ7</accession>
<dbReference type="PANTHER" id="PTHR24304">
    <property type="entry name" value="CYTOCHROME P450 FAMILY 7"/>
    <property type="match status" value="1"/>
</dbReference>
<keyword evidence="5 12" id="KW-0349">Heme</keyword>
<evidence type="ECO:0000256" key="8">
    <source>
        <dbReference type="ARBA" id="ARBA00023002"/>
    </source>
</evidence>
<protein>
    <submittedName>
        <fullName evidence="16">25/26-hydroxycholesterol 7-alpha-hydroxylase</fullName>
    </submittedName>
</protein>
<keyword evidence="7 12" id="KW-0256">Endoplasmic reticulum</keyword>
<dbReference type="AlphaFoldDB" id="A0AAW2YXJ7"/>
<evidence type="ECO:0000256" key="14">
    <source>
        <dbReference type="PIRSR" id="PIRSR000047-2"/>
    </source>
</evidence>
<feature type="binding site" evidence="14">
    <location>
        <position position="272"/>
    </location>
    <ligand>
        <name>substrate</name>
    </ligand>
</feature>
<sequence>MLYEFIASVAVVYLFLMVYFNKIHKKFEKNRPPLITGYIPFIGVALQFGKDPKAYQDHLRTIYGDVFTIYVMGQFITVIKSPHDVQKIYTQPKKFDFHAISHKHALNTFGLPRTITPDHAHDQHTLMVRNLQNLDLDYLTTRARDRLEEMLLTPKNKEWQQVNMHNWISYIIVSVTTRSMFGDNLPIDQIYKDYFPFDEQFQILASGLPPSLKKDAIEKRRKFARHFEQSNPNEDACDLIKLRHEGLTEHCQDVPLGMGHCMGVISWVAMTNTLNATFWCMYYLLQLPKDVTQLIVDEIKSELVFSEGSVLPEITHESLNKLEKLDSLFDEVLRFTFSTMSTRVVTQPIDYKSSSGKVYHFEQNDFLMLSNSHYDPDLFEEPNKFKWDRFLTMNKEPLKDGKPAKLGSFFMTFGGGVSKCPGRFFAKNEMKIFAIALLLAFDIDVVKDGKPSMDKSRWCFQTAPPLNGDVIIKYRLKK</sequence>
<dbReference type="GO" id="GO:0008395">
    <property type="term" value="F:steroid hydroxylase activity"/>
    <property type="evidence" value="ECO:0007669"/>
    <property type="project" value="TreeGrafter"/>
</dbReference>
<keyword evidence="6 12" id="KW-0479">Metal-binding</keyword>
<comment type="cofactor">
    <cofactor evidence="1 12 13">
        <name>heme</name>
        <dbReference type="ChEBI" id="CHEBI:30413"/>
    </cofactor>
</comment>
<dbReference type="Gene3D" id="1.10.630.10">
    <property type="entry name" value="Cytochrome P450"/>
    <property type="match status" value="1"/>
</dbReference>
<keyword evidence="10" id="KW-0443">Lipid metabolism</keyword>
<evidence type="ECO:0000256" key="1">
    <source>
        <dbReference type="ARBA" id="ARBA00001971"/>
    </source>
</evidence>
<evidence type="ECO:0000256" key="5">
    <source>
        <dbReference type="ARBA" id="ARBA00022617"/>
    </source>
</evidence>
<keyword evidence="9 12" id="KW-0408">Iron</keyword>
<dbReference type="EMBL" id="JAOPGA020000766">
    <property type="protein sequence ID" value="KAL0481431.1"/>
    <property type="molecule type" value="Genomic_DNA"/>
</dbReference>
<gene>
    <name evidence="16" type="ORF">AKO1_012579</name>
</gene>
<evidence type="ECO:0000256" key="10">
    <source>
        <dbReference type="ARBA" id="ARBA00023098"/>
    </source>
</evidence>
<dbReference type="InterPro" id="IPR024204">
    <property type="entry name" value="Cyt_P450_CYP7A1-type"/>
</dbReference>
<dbReference type="PIRSF" id="PIRSF000047">
    <property type="entry name" value="Cytochrome_CYPVIIA1"/>
    <property type="match status" value="1"/>
</dbReference>
<dbReference type="InterPro" id="IPR001128">
    <property type="entry name" value="Cyt_P450"/>
</dbReference>
<evidence type="ECO:0000256" key="13">
    <source>
        <dbReference type="PIRSR" id="PIRSR000047-1"/>
    </source>
</evidence>
<dbReference type="PRINTS" id="PR00465">
    <property type="entry name" value="EP450IV"/>
</dbReference>
<evidence type="ECO:0000256" key="11">
    <source>
        <dbReference type="ARBA" id="ARBA00023136"/>
    </source>
</evidence>
<evidence type="ECO:0000256" key="4">
    <source>
        <dbReference type="ARBA" id="ARBA00010617"/>
    </source>
</evidence>
<dbReference type="InterPro" id="IPR036396">
    <property type="entry name" value="Cyt_P450_sf"/>
</dbReference>
<evidence type="ECO:0000256" key="12">
    <source>
        <dbReference type="PIRNR" id="PIRNR000047"/>
    </source>
</evidence>
<dbReference type="InterPro" id="IPR002403">
    <property type="entry name" value="Cyt_P450_E_grp-IV"/>
</dbReference>
<evidence type="ECO:0000256" key="3">
    <source>
        <dbReference type="ARBA" id="ARBA00004860"/>
    </source>
</evidence>
<dbReference type="GO" id="GO:0016705">
    <property type="term" value="F:oxidoreductase activity, acting on paired donors, with incorporation or reduction of molecular oxygen"/>
    <property type="evidence" value="ECO:0007669"/>
    <property type="project" value="InterPro"/>
</dbReference>
<dbReference type="GO" id="GO:0005789">
    <property type="term" value="C:endoplasmic reticulum membrane"/>
    <property type="evidence" value="ECO:0007669"/>
    <property type="project" value="UniProtKB-SubCell"/>
</dbReference>